<dbReference type="GO" id="GO:0005840">
    <property type="term" value="C:ribosome"/>
    <property type="evidence" value="ECO:0007669"/>
    <property type="project" value="UniProtKB-KW"/>
</dbReference>
<reference evidence="10" key="1">
    <citation type="journal article" date="2023" name="Mol. Phylogenet. Evol.">
        <title>Genome-scale phylogeny and comparative genomics of the fungal order Sordariales.</title>
        <authorList>
            <person name="Hensen N."/>
            <person name="Bonometti L."/>
            <person name="Westerberg I."/>
            <person name="Brannstrom I.O."/>
            <person name="Guillou S."/>
            <person name="Cros-Aarteil S."/>
            <person name="Calhoun S."/>
            <person name="Haridas S."/>
            <person name="Kuo A."/>
            <person name="Mondo S."/>
            <person name="Pangilinan J."/>
            <person name="Riley R."/>
            <person name="LaButti K."/>
            <person name="Andreopoulos B."/>
            <person name="Lipzen A."/>
            <person name="Chen C."/>
            <person name="Yan M."/>
            <person name="Daum C."/>
            <person name="Ng V."/>
            <person name="Clum A."/>
            <person name="Steindorff A."/>
            <person name="Ohm R.A."/>
            <person name="Martin F."/>
            <person name="Silar P."/>
            <person name="Natvig D.O."/>
            <person name="Lalanne C."/>
            <person name="Gautier V."/>
            <person name="Ament-Velasquez S.L."/>
            <person name="Kruys A."/>
            <person name="Hutchinson M.I."/>
            <person name="Powell A.J."/>
            <person name="Barry K."/>
            <person name="Miller A.N."/>
            <person name="Grigoriev I.V."/>
            <person name="Debuchy R."/>
            <person name="Gladieux P."/>
            <person name="Hiltunen Thoren M."/>
            <person name="Johannesson H."/>
        </authorList>
    </citation>
    <scope>NUCLEOTIDE SEQUENCE</scope>
    <source>
        <strain evidence="10">PSN293</strain>
    </source>
</reference>
<keyword evidence="7" id="KW-0687">Ribonucleoprotein</keyword>
<dbReference type="PANTHER" id="PTHR28184">
    <property type="entry name" value="MITOCHONDRIAL HOMOLOGOUS RECOMBINATION PROTEIN 1"/>
    <property type="match status" value="1"/>
</dbReference>
<protein>
    <recommendedName>
        <fullName evidence="8">Large ribosomal subunit protein mL67</fullName>
    </recommendedName>
</protein>
<evidence type="ECO:0000256" key="5">
    <source>
        <dbReference type="ARBA" id="ARBA00023128"/>
    </source>
</evidence>
<evidence type="ECO:0000256" key="6">
    <source>
        <dbReference type="ARBA" id="ARBA00023163"/>
    </source>
</evidence>
<gene>
    <name evidence="10" type="ORF">QBC37DRAFT_370042</name>
</gene>
<evidence type="ECO:0000256" key="1">
    <source>
        <dbReference type="ARBA" id="ARBA00004173"/>
    </source>
</evidence>
<organism evidence="10 11">
    <name type="scientific">Rhypophila decipiens</name>
    <dbReference type="NCBI Taxonomy" id="261697"/>
    <lineage>
        <taxon>Eukaryota</taxon>
        <taxon>Fungi</taxon>
        <taxon>Dikarya</taxon>
        <taxon>Ascomycota</taxon>
        <taxon>Pezizomycotina</taxon>
        <taxon>Sordariomycetes</taxon>
        <taxon>Sordariomycetidae</taxon>
        <taxon>Sordariales</taxon>
        <taxon>Naviculisporaceae</taxon>
        <taxon>Rhypophila</taxon>
    </lineage>
</organism>
<dbReference type="GO" id="GO:1990904">
    <property type="term" value="C:ribonucleoprotein complex"/>
    <property type="evidence" value="ECO:0007669"/>
    <property type="project" value="UniProtKB-KW"/>
</dbReference>
<dbReference type="Proteomes" id="UP001301769">
    <property type="component" value="Unassembled WGS sequence"/>
</dbReference>
<feature type="region of interest" description="Disordered" evidence="9">
    <location>
        <begin position="57"/>
        <end position="79"/>
    </location>
</feature>
<dbReference type="GO" id="GO:0005739">
    <property type="term" value="C:mitochondrion"/>
    <property type="evidence" value="ECO:0007669"/>
    <property type="project" value="UniProtKB-SubCell"/>
</dbReference>
<accession>A0AAN6YEW8</accession>
<keyword evidence="3" id="KW-0689">Ribosomal protein</keyword>
<dbReference type="GO" id="GO:0000150">
    <property type="term" value="F:DNA strand exchange activity"/>
    <property type="evidence" value="ECO:0007669"/>
    <property type="project" value="InterPro"/>
</dbReference>
<dbReference type="PANTHER" id="PTHR28184:SF1">
    <property type="entry name" value="LARGE RIBOSOMAL SUBUNIT PROTEIN ML67"/>
    <property type="match status" value="1"/>
</dbReference>
<comment type="caution">
    <text evidence="10">The sequence shown here is derived from an EMBL/GenBank/DDBJ whole genome shotgun (WGS) entry which is preliminary data.</text>
</comment>
<name>A0AAN6YEW8_9PEZI</name>
<evidence type="ECO:0000256" key="8">
    <source>
        <dbReference type="ARBA" id="ARBA00035185"/>
    </source>
</evidence>
<evidence type="ECO:0000313" key="11">
    <source>
        <dbReference type="Proteomes" id="UP001301769"/>
    </source>
</evidence>
<dbReference type="AlphaFoldDB" id="A0AAN6YEW8"/>
<dbReference type="InterPro" id="IPR024629">
    <property type="entry name" value="Ribosomal_mL67"/>
</dbReference>
<evidence type="ECO:0000256" key="3">
    <source>
        <dbReference type="ARBA" id="ARBA00022980"/>
    </source>
</evidence>
<evidence type="ECO:0000256" key="7">
    <source>
        <dbReference type="ARBA" id="ARBA00023274"/>
    </source>
</evidence>
<comment type="similarity">
    <text evidence="2">Belongs to the mitochondrion-specific ribosomal protein mL67 family.</text>
</comment>
<dbReference type="Pfam" id="PF12829">
    <property type="entry name" value="Mhr1"/>
    <property type="match status" value="1"/>
</dbReference>
<proteinExistence type="inferred from homology"/>
<keyword evidence="11" id="KW-1185">Reference proteome</keyword>
<comment type="subcellular location">
    <subcellularLocation>
        <location evidence="1">Mitochondrion</location>
    </subcellularLocation>
</comment>
<evidence type="ECO:0000256" key="4">
    <source>
        <dbReference type="ARBA" id="ARBA00023015"/>
    </source>
</evidence>
<evidence type="ECO:0000313" key="10">
    <source>
        <dbReference type="EMBL" id="KAK4217335.1"/>
    </source>
</evidence>
<dbReference type="GO" id="GO:0003735">
    <property type="term" value="F:structural constituent of ribosome"/>
    <property type="evidence" value="ECO:0007669"/>
    <property type="project" value="TreeGrafter"/>
</dbReference>
<evidence type="ECO:0000256" key="2">
    <source>
        <dbReference type="ARBA" id="ARBA00010741"/>
    </source>
</evidence>
<evidence type="ECO:0000256" key="9">
    <source>
        <dbReference type="SAM" id="MobiDB-lite"/>
    </source>
</evidence>
<reference evidence="10" key="2">
    <citation type="submission" date="2023-05" db="EMBL/GenBank/DDBJ databases">
        <authorList>
            <consortium name="Lawrence Berkeley National Laboratory"/>
            <person name="Steindorff A."/>
            <person name="Hensen N."/>
            <person name="Bonometti L."/>
            <person name="Westerberg I."/>
            <person name="Brannstrom I.O."/>
            <person name="Guillou S."/>
            <person name="Cros-Aarteil S."/>
            <person name="Calhoun S."/>
            <person name="Haridas S."/>
            <person name="Kuo A."/>
            <person name="Mondo S."/>
            <person name="Pangilinan J."/>
            <person name="Riley R."/>
            <person name="Labutti K."/>
            <person name="Andreopoulos B."/>
            <person name="Lipzen A."/>
            <person name="Chen C."/>
            <person name="Yanf M."/>
            <person name="Daum C."/>
            <person name="Ng V."/>
            <person name="Clum A."/>
            <person name="Ohm R."/>
            <person name="Martin F."/>
            <person name="Silar P."/>
            <person name="Natvig D."/>
            <person name="Lalanne C."/>
            <person name="Gautier V."/>
            <person name="Ament-Velasquez S.L."/>
            <person name="Kruys A."/>
            <person name="Hutchinson M.I."/>
            <person name="Powell A.J."/>
            <person name="Barry K."/>
            <person name="Miller A.N."/>
            <person name="Grigoriev I.V."/>
            <person name="Debuchy R."/>
            <person name="Gladieux P."/>
            <person name="Thoren M.H."/>
            <person name="Johannesson H."/>
        </authorList>
    </citation>
    <scope>NUCLEOTIDE SEQUENCE</scope>
    <source>
        <strain evidence="10">PSN293</strain>
    </source>
</reference>
<sequence>MNSLYSKAAASPIIYRRIAATVTTGPSSLLSQGGRRHASHVSKVAARAQEIQEERAAAAAAASSSTGNNRLSGPGTPGSADRLMAQILADRVAAKGRELTDGEKKKYELRLLKMKMSRKQYMKWLKKHPMNPVDIPNEKLKVPEGHGENIWLWNHVEAGHVVYSMHPQMDSNKAKAQMPYTGKKLVPAKLRRDYWRPMAQIRFPAGQGDVGRSVWQKLLELKKRHELEWGEQKHEFLRMSREDRGRALNDQRANVVADIAAVLGGLGKGNKIWLETKEGKDVTRTLCKADVFWTNGLDRHNAAEWSENVRHFVGLPVKVDEPRRRRRGKPRSCPISI</sequence>
<keyword evidence="5" id="KW-0496">Mitochondrion</keyword>
<keyword evidence="4" id="KW-0805">Transcription regulation</keyword>
<dbReference type="EMBL" id="MU858060">
    <property type="protein sequence ID" value="KAK4217335.1"/>
    <property type="molecule type" value="Genomic_DNA"/>
</dbReference>
<keyword evidence="6" id="KW-0804">Transcription</keyword>
<dbReference type="GO" id="GO:0003697">
    <property type="term" value="F:single-stranded DNA binding"/>
    <property type="evidence" value="ECO:0007669"/>
    <property type="project" value="InterPro"/>
</dbReference>